<sequence length="291" mass="33528">MICYLMNEIKFHFERKNQYSDSDMKFFFSILFILLSFGDKNFNYYKKCFKKRNRSESQGEFCEHTYSGTINRLKHHLSGTHKRIKPCLKVPNDVAEECKKALLKVQNVKTMRSATLEEMRSVATGNSNVDSEAGSCQISENLLPKLEELLIMVLVLFLLSMHELRTWILKDEVININNMLDEHKKSWKQYGCCIMSGSWTDGKSGCFINFLINISAGTFFLRSIDAYDSIKDGELLSLRLNKVIDEVGEENVVQIITDNGPNFVNTGKRIMETRSHVYRTSCVAHCIDLLL</sequence>
<dbReference type="AlphaFoldDB" id="K4AV29"/>
<dbReference type="InParanoid" id="K4AV29"/>
<dbReference type="eggNOG" id="ENOG502QUNQ">
    <property type="taxonomic scope" value="Eukaryota"/>
</dbReference>
<evidence type="ECO:0000313" key="2">
    <source>
        <dbReference type="EnsemblPlants" id="Solyc01g020480.1.1"/>
    </source>
</evidence>
<dbReference type="EnsemblPlants" id="Solyc01g020480.1.1">
    <property type="protein sequence ID" value="Solyc01g020480.1.1"/>
    <property type="gene ID" value="Solyc01g020480.1"/>
</dbReference>
<dbReference type="OMA" id="RWAKEVI"/>
<dbReference type="SUPFAM" id="SSF53098">
    <property type="entry name" value="Ribonuclease H-like"/>
    <property type="match status" value="1"/>
</dbReference>
<protein>
    <recommendedName>
        <fullName evidence="1">DUF659 domain-containing protein</fullName>
    </recommendedName>
</protein>
<dbReference type="STRING" id="4081.K4AV29"/>
<dbReference type="Pfam" id="PF04937">
    <property type="entry name" value="DUF659"/>
    <property type="match status" value="1"/>
</dbReference>
<evidence type="ECO:0000259" key="1">
    <source>
        <dbReference type="Pfam" id="PF04937"/>
    </source>
</evidence>
<name>K4AV29_SOLLC</name>
<evidence type="ECO:0000313" key="3">
    <source>
        <dbReference type="Proteomes" id="UP000004994"/>
    </source>
</evidence>
<dbReference type="PaxDb" id="4081-Solyc01g020480.1.1"/>
<accession>K4AV29</accession>
<dbReference type="HOGENOM" id="CLU_957799_0_0_1"/>
<reference evidence="2" key="1">
    <citation type="journal article" date="2012" name="Nature">
        <title>The tomato genome sequence provides insights into fleshy fruit evolution.</title>
        <authorList>
            <consortium name="Tomato Genome Consortium"/>
        </authorList>
    </citation>
    <scope>NUCLEOTIDE SEQUENCE [LARGE SCALE GENOMIC DNA]</scope>
    <source>
        <strain evidence="2">cv. Heinz 1706</strain>
    </source>
</reference>
<proteinExistence type="predicted"/>
<dbReference type="InterPro" id="IPR007021">
    <property type="entry name" value="DUF659"/>
</dbReference>
<dbReference type="Gramene" id="Solyc01g020480.1.1">
    <property type="protein sequence ID" value="Solyc01g020480.1.1"/>
    <property type="gene ID" value="Solyc01g020480.1"/>
</dbReference>
<dbReference type="PhylomeDB" id="K4AV29"/>
<organism evidence="2">
    <name type="scientific">Solanum lycopersicum</name>
    <name type="common">Tomato</name>
    <name type="synonym">Lycopersicon esculentum</name>
    <dbReference type="NCBI Taxonomy" id="4081"/>
    <lineage>
        <taxon>Eukaryota</taxon>
        <taxon>Viridiplantae</taxon>
        <taxon>Streptophyta</taxon>
        <taxon>Embryophyta</taxon>
        <taxon>Tracheophyta</taxon>
        <taxon>Spermatophyta</taxon>
        <taxon>Magnoliopsida</taxon>
        <taxon>eudicotyledons</taxon>
        <taxon>Gunneridae</taxon>
        <taxon>Pentapetalae</taxon>
        <taxon>asterids</taxon>
        <taxon>lamiids</taxon>
        <taxon>Solanales</taxon>
        <taxon>Solanaceae</taxon>
        <taxon>Solanoideae</taxon>
        <taxon>Solaneae</taxon>
        <taxon>Solanum</taxon>
        <taxon>Solanum subgen. Lycopersicon</taxon>
    </lineage>
</organism>
<feature type="domain" description="DUF659" evidence="1">
    <location>
        <begin position="160"/>
        <end position="291"/>
    </location>
</feature>
<dbReference type="PANTHER" id="PTHR32166">
    <property type="entry name" value="OSJNBA0013A04.12 PROTEIN"/>
    <property type="match status" value="1"/>
</dbReference>
<dbReference type="Proteomes" id="UP000004994">
    <property type="component" value="Chromosome 1"/>
</dbReference>
<dbReference type="PANTHER" id="PTHR32166:SF74">
    <property type="entry name" value="OS05G0256350 PROTEIN"/>
    <property type="match status" value="1"/>
</dbReference>
<reference evidence="2" key="2">
    <citation type="submission" date="2015-06" db="UniProtKB">
        <authorList>
            <consortium name="EnsemblPlants"/>
        </authorList>
    </citation>
    <scope>IDENTIFICATION</scope>
    <source>
        <strain evidence="2">cv. Heinz 1706</strain>
    </source>
</reference>
<dbReference type="InterPro" id="IPR012337">
    <property type="entry name" value="RNaseH-like_sf"/>
</dbReference>
<keyword evidence="3" id="KW-1185">Reference proteome</keyword>